<dbReference type="Pfam" id="PF21906">
    <property type="entry name" value="WHD_NrtR"/>
    <property type="match status" value="1"/>
</dbReference>
<dbReference type="InterPro" id="IPR036388">
    <property type="entry name" value="WH-like_DNA-bd_sf"/>
</dbReference>
<comment type="caution">
    <text evidence="2">The sequence shown here is derived from an EMBL/GenBank/DDBJ whole genome shotgun (WGS) entry which is preliminary data.</text>
</comment>
<name>A0A9X3B9T5_9BACT</name>
<reference evidence="2" key="1">
    <citation type="submission" date="2022-09" db="EMBL/GenBank/DDBJ databases">
        <authorList>
            <person name="Yuan C."/>
            <person name="Ke Z."/>
        </authorList>
    </citation>
    <scope>NUCLEOTIDE SEQUENCE</scope>
    <source>
        <strain evidence="2">LB-8</strain>
    </source>
</reference>
<sequence>MQHQETNFFKEQLRTGEALYLPSISVDCVIFGFHAGQFKVLLLKYKHNNKWALPGGFVYKDEDVENAAIRVLNERTQLKDIFLQQFYLFGDVERSKEKHAEKLLQEEGIEDIDAHWLQQRFVTAGYYALVEYNKVKPVPDALSSECTWHSITDLPDLIIDHKQIIEKGLQVLRRQLNFQPVGYNLLPEVFPIKELQLIYETILGKKLDRANFQRKILSYGILDKKEKHYSGGAHKAPYLYSFNKESYFKALENGLAKEW</sequence>
<evidence type="ECO:0000259" key="1">
    <source>
        <dbReference type="PROSITE" id="PS51462"/>
    </source>
</evidence>
<dbReference type="Gene3D" id="3.90.79.10">
    <property type="entry name" value="Nucleoside Triphosphate Pyrophosphohydrolase"/>
    <property type="match status" value="1"/>
</dbReference>
<dbReference type="PANTHER" id="PTHR43736">
    <property type="entry name" value="ADP-RIBOSE PYROPHOSPHATASE"/>
    <property type="match status" value="1"/>
</dbReference>
<dbReference type="SUPFAM" id="SSF46785">
    <property type="entry name" value="Winged helix' DNA-binding domain"/>
    <property type="match status" value="1"/>
</dbReference>
<proteinExistence type="predicted"/>
<reference evidence="2" key="2">
    <citation type="submission" date="2023-04" db="EMBL/GenBank/DDBJ databases">
        <title>Paracnuella aquatica gen. nov., sp. nov., a member of the family Chitinophagaceae isolated from a hot spring.</title>
        <authorList>
            <person name="Wang C."/>
        </authorList>
    </citation>
    <scope>NUCLEOTIDE SEQUENCE</scope>
    <source>
        <strain evidence="2">LB-8</strain>
    </source>
</reference>
<gene>
    <name evidence="2" type="ORF">OCK74_21625</name>
</gene>
<dbReference type="Gene3D" id="1.10.10.10">
    <property type="entry name" value="Winged helix-like DNA-binding domain superfamily/Winged helix DNA-binding domain"/>
    <property type="match status" value="1"/>
</dbReference>
<dbReference type="RefSeq" id="WP_279299174.1">
    <property type="nucleotide sequence ID" value="NZ_JAOTIF010000023.1"/>
</dbReference>
<keyword evidence="3" id="KW-1185">Reference proteome</keyword>
<dbReference type="Proteomes" id="UP001155483">
    <property type="component" value="Unassembled WGS sequence"/>
</dbReference>
<dbReference type="CDD" id="cd18873">
    <property type="entry name" value="NUDIX_NadM_like"/>
    <property type="match status" value="1"/>
</dbReference>
<dbReference type="PROSITE" id="PS51462">
    <property type="entry name" value="NUDIX"/>
    <property type="match status" value="1"/>
</dbReference>
<dbReference type="InterPro" id="IPR015797">
    <property type="entry name" value="NUDIX_hydrolase-like_dom_sf"/>
</dbReference>
<evidence type="ECO:0000313" key="2">
    <source>
        <dbReference type="EMBL" id="MCU7551736.1"/>
    </source>
</evidence>
<protein>
    <submittedName>
        <fullName evidence="2">NUDIX domain-containing protein</fullName>
    </submittedName>
</protein>
<dbReference type="Pfam" id="PF00293">
    <property type="entry name" value="NUDIX"/>
    <property type="match status" value="1"/>
</dbReference>
<dbReference type="InterPro" id="IPR036390">
    <property type="entry name" value="WH_DNA-bd_sf"/>
</dbReference>
<accession>A0A9X3B9T5</accession>
<dbReference type="PANTHER" id="PTHR43736:SF4">
    <property type="entry name" value="SLR1690 PROTEIN"/>
    <property type="match status" value="1"/>
</dbReference>
<organism evidence="2 3">
    <name type="scientific">Paraflavisolibacter caeni</name>
    <dbReference type="NCBI Taxonomy" id="2982496"/>
    <lineage>
        <taxon>Bacteria</taxon>
        <taxon>Pseudomonadati</taxon>
        <taxon>Bacteroidota</taxon>
        <taxon>Chitinophagia</taxon>
        <taxon>Chitinophagales</taxon>
        <taxon>Chitinophagaceae</taxon>
        <taxon>Paraflavisolibacter</taxon>
    </lineage>
</organism>
<dbReference type="InterPro" id="IPR000086">
    <property type="entry name" value="NUDIX_hydrolase_dom"/>
</dbReference>
<dbReference type="EMBL" id="JAOTIF010000023">
    <property type="protein sequence ID" value="MCU7551736.1"/>
    <property type="molecule type" value="Genomic_DNA"/>
</dbReference>
<dbReference type="AlphaFoldDB" id="A0A9X3B9T5"/>
<evidence type="ECO:0000313" key="3">
    <source>
        <dbReference type="Proteomes" id="UP001155483"/>
    </source>
</evidence>
<dbReference type="InterPro" id="IPR054105">
    <property type="entry name" value="WHD_NrtR"/>
</dbReference>
<feature type="domain" description="Nudix hydrolase" evidence="1">
    <location>
        <begin position="21"/>
        <end position="171"/>
    </location>
</feature>
<dbReference type="SUPFAM" id="SSF55811">
    <property type="entry name" value="Nudix"/>
    <property type="match status" value="1"/>
</dbReference>